<gene>
    <name evidence="2" type="ORF">CIB95_11980</name>
</gene>
<dbReference type="InterPro" id="IPR035919">
    <property type="entry name" value="EAL_sf"/>
</dbReference>
<dbReference type="Proteomes" id="UP000217083">
    <property type="component" value="Unassembled WGS sequence"/>
</dbReference>
<sequence length="192" mass="22013">MKLSAQKHYCVGTTRKWIDEGWHDVKTAINVSVLQLQRPKFPQELREILEDENCHGSKIEIEITESLLRDSKSIKSIKRIKKMGVKVAIDDFGTGYSSLSTLKHVPIDCLKIDKSFIDDIHTQNEAIVKTIINMGSNLNCKIVAEGVETREQVEFLQQLDCHYIQGYYYSKPVLASEIPKIKMTIQQDTQFI</sequence>
<dbReference type="PROSITE" id="PS50883">
    <property type="entry name" value="EAL"/>
    <property type="match status" value="1"/>
</dbReference>
<name>A0A263BSE2_9BACI</name>
<feature type="domain" description="EAL" evidence="1">
    <location>
        <begin position="1"/>
        <end position="186"/>
    </location>
</feature>
<protein>
    <recommendedName>
        <fullName evidence="1">EAL domain-containing protein</fullName>
    </recommendedName>
</protein>
<dbReference type="RefSeq" id="WP_094925492.1">
    <property type="nucleotide sequence ID" value="NZ_NPIA01000006.1"/>
</dbReference>
<evidence type="ECO:0000313" key="3">
    <source>
        <dbReference type="Proteomes" id="UP000217083"/>
    </source>
</evidence>
<dbReference type="Pfam" id="PF00563">
    <property type="entry name" value="EAL"/>
    <property type="match status" value="1"/>
</dbReference>
<comment type="caution">
    <text evidence="2">The sequence shown here is derived from an EMBL/GenBank/DDBJ whole genome shotgun (WGS) entry which is preliminary data.</text>
</comment>
<dbReference type="PANTHER" id="PTHR33121">
    <property type="entry name" value="CYCLIC DI-GMP PHOSPHODIESTERASE PDEF"/>
    <property type="match status" value="1"/>
</dbReference>
<dbReference type="GO" id="GO:0071111">
    <property type="term" value="F:cyclic-guanylate-specific phosphodiesterase activity"/>
    <property type="evidence" value="ECO:0007669"/>
    <property type="project" value="InterPro"/>
</dbReference>
<proteinExistence type="predicted"/>
<evidence type="ECO:0000259" key="1">
    <source>
        <dbReference type="PROSITE" id="PS50883"/>
    </source>
</evidence>
<dbReference type="AlphaFoldDB" id="A0A263BSE2"/>
<dbReference type="SMART" id="SM00052">
    <property type="entry name" value="EAL"/>
    <property type="match status" value="1"/>
</dbReference>
<dbReference type="InterPro" id="IPR050706">
    <property type="entry name" value="Cyclic-di-GMP_PDE-like"/>
</dbReference>
<dbReference type="CDD" id="cd01948">
    <property type="entry name" value="EAL"/>
    <property type="match status" value="1"/>
</dbReference>
<reference evidence="2 3" key="2">
    <citation type="submission" date="2017-09" db="EMBL/GenBank/DDBJ databases">
        <title>Bacillus patelloidae sp. nov., isolated from the intestinal tract of a marine limpet.</title>
        <authorList>
            <person name="Liu R."/>
            <person name="Dong C."/>
            <person name="Shao Z."/>
        </authorList>
    </citation>
    <scope>NUCLEOTIDE SEQUENCE [LARGE SCALE GENOMIC DNA]</scope>
    <source>
        <strain evidence="2 3">SA5d-4</strain>
    </source>
</reference>
<dbReference type="InterPro" id="IPR001633">
    <property type="entry name" value="EAL_dom"/>
</dbReference>
<dbReference type="SUPFAM" id="SSF141868">
    <property type="entry name" value="EAL domain-like"/>
    <property type="match status" value="1"/>
</dbReference>
<organism evidence="2 3">
    <name type="scientific">Lottiidibacillus patelloidae</name>
    <dbReference type="NCBI Taxonomy" id="2670334"/>
    <lineage>
        <taxon>Bacteria</taxon>
        <taxon>Bacillati</taxon>
        <taxon>Bacillota</taxon>
        <taxon>Bacilli</taxon>
        <taxon>Bacillales</taxon>
        <taxon>Bacillaceae</taxon>
        <taxon>Lottiidibacillus</taxon>
    </lineage>
</organism>
<reference evidence="3" key="1">
    <citation type="submission" date="2017-08" db="EMBL/GenBank/DDBJ databases">
        <authorList>
            <person name="Huang Z."/>
        </authorList>
    </citation>
    <scope>NUCLEOTIDE SEQUENCE [LARGE SCALE GENOMIC DNA]</scope>
    <source>
        <strain evidence="3">SA5d-4</strain>
    </source>
</reference>
<dbReference type="Gene3D" id="3.20.20.450">
    <property type="entry name" value="EAL domain"/>
    <property type="match status" value="1"/>
</dbReference>
<evidence type="ECO:0000313" key="2">
    <source>
        <dbReference type="EMBL" id="OZM56488.1"/>
    </source>
</evidence>
<dbReference type="PANTHER" id="PTHR33121:SF70">
    <property type="entry name" value="SIGNALING PROTEIN YKOW"/>
    <property type="match status" value="1"/>
</dbReference>
<accession>A0A263BSE2</accession>
<keyword evidence="3" id="KW-1185">Reference proteome</keyword>
<dbReference type="EMBL" id="NPIA01000006">
    <property type="protein sequence ID" value="OZM56488.1"/>
    <property type="molecule type" value="Genomic_DNA"/>
</dbReference>